<dbReference type="eggNOG" id="ENOG50307T7">
    <property type="taxonomic scope" value="Bacteria"/>
</dbReference>
<feature type="transmembrane region" description="Helical" evidence="2">
    <location>
        <begin position="130"/>
        <end position="150"/>
    </location>
</feature>
<gene>
    <name evidence="4" type="ORF">I583_01444</name>
    <name evidence="3" type="ORF">UAW_00967</name>
</gene>
<keyword evidence="6" id="KW-1185">Reference proteome</keyword>
<dbReference type="AlphaFoldDB" id="R2TI62"/>
<evidence type="ECO:0000313" key="3">
    <source>
        <dbReference type="EMBL" id="EOH99814.1"/>
    </source>
</evidence>
<protein>
    <submittedName>
        <fullName evidence="3">Uncharacterized protein</fullName>
    </submittedName>
</protein>
<keyword evidence="2" id="KW-0812">Transmembrane</keyword>
<dbReference type="Proteomes" id="UP000013858">
    <property type="component" value="Unassembled WGS sequence"/>
</dbReference>
<evidence type="ECO:0000256" key="2">
    <source>
        <dbReference type="SAM" id="Phobius"/>
    </source>
</evidence>
<dbReference type="Proteomes" id="UP000014197">
    <property type="component" value="Unassembled WGS sequence"/>
</dbReference>
<keyword evidence="2" id="KW-0472">Membrane</keyword>
<evidence type="ECO:0000313" key="6">
    <source>
        <dbReference type="Proteomes" id="UP000014197"/>
    </source>
</evidence>
<feature type="transmembrane region" description="Helical" evidence="2">
    <location>
        <begin position="63"/>
        <end position="83"/>
    </location>
</feature>
<dbReference type="RefSeq" id="WP_010761176.1">
    <property type="nucleotide sequence ID" value="NZ_KB946315.1"/>
</dbReference>
<comment type="caution">
    <text evidence="3">The sequence shown here is derived from an EMBL/GenBank/DDBJ whole genome shotgun (WGS) entry which is preliminary data.</text>
</comment>
<accession>R2TI62</accession>
<feature type="coiled-coil region" evidence="1">
    <location>
        <begin position="94"/>
        <end position="121"/>
    </location>
</feature>
<proteinExistence type="predicted"/>
<organism evidence="3 5">
    <name type="scientific">Enterococcus haemoperoxidus ATCC BAA-382</name>
    <dbReference type="NCBI Taxonomy" id="1158608"/>
    <lineage>
        <taxon>Bacteria</taxon>
        <taxon>Bacillati</taxon>
        <taxon>Bacillota</taxon>
        <taxon>Bacilli</taxon>
        <taxon>Lactobacillales</taxon>
        <taxon>Enterococcaceae</taxon>
        <taxon>Enterococcus</taxon>
    </lineage>
</organism>
<dbReference type="EMBL" id="ASVY01000002">
    <property type="protein sequence ID" value="EOT62444.1"/>
    <property type="molecule type" value="Genomic_DNA"/>
</dbReference>
<reference evidence="4 6" key="2">
    <citation type="submission" date="2013-03" db="EMBL/GenBank/DDBJ databases">
        <title>The Genome Sequence of Enterococcus haemoperoxidus BAA-382 (PacBio/Illumina hybrid assembly).</title>
        <authorList>
            <consortium name="The Broad Institute Genomics Platform"/>
            <consortium name="The Broad Institute Genome Sequencing Center for Infectious Disease"/>
            <person name="Earl A."/>
            <person name="Russ C."/>
            <person name="Gilmore M."/>
            <person name="Surin D."/>
            <person name="Walker B."/>
            <person name="Young S."/>
            <person name="Zeng Q."/>
            <person name="Gargeya S."/>
            <person name="Fitzgerald M."/>
            <person name="Haas B."/>
            <person name="Abouelleil A."/>
            <person name="Allen A.W."/>
            <person name="Alvarado L."/>
            <person name="Arachchi H.M."/>
            <person name="Berlin A.M."/>
            <person name="Chapman S.B."/>
            <person name="Gainer-Dewar J."/>
            <person name="Goldberg J."/>
            <person name="Griggs A."/>
            <person name="Gujja S."/>
            <person name="Hansen M."/>
            <person name="Howarth C."/>
            <person name="Imamovic A."/>
            <person name="Ireland A."/>
            <person name="Larimer J."/>
            <person name="McCowan C."/>
            <person name="Murphy C."/>
            <person name="Pearson M."/>
            <person name="Poon T.W."/>
            <person name="Priest M."/>
            <person name="Roberts A."/>
            <person name="Saif S."/>
            <person name="Shea T."/>
            <person name="Sisk P."/>
            <person name="Sykes S."/>
            <person name="Wortman J."/>
            <person name="Nusbaum C."/>
            <person name="Birren B."/>
        </authorList>
    </citation>
    <scope>NUCLEOTIDE SEQUENCE [LARGE SCALE GENOMIC DNA]</scope>
    <source>
        <strain evidence="4 6">ATCC BAA-382</strain>
    </source>
</reference>
<sequence>MQREKRSLEQIPALLSSKVSVFIYIFLFFYLVVFAVLTMWIPLLKNLHPSASVQLILGNYTNVLGTLGASLAAGSGTLIHHSLSTLHKKHDNMHDELQKTTADLHDKIDRLEEKNKQNDETDFMLVKQDAVCFVLLFLLEIHYCSFFAVFRRVFKN</sequence>
<feature type="transmembrane region" description="Helical" evidence="2">
    <location>
        <begin position="21"/>
        <end position="43"/>
    </location>
</feature>
<reference evidence="3 5" key="1">
    <citation type="submission" date="2013-02" db="EMBL/GenBank/DDBJ databases">
        <title>The Genome Sequence of Enterococcus haemoperoxidus BAA-382.</title>
        <authorList>
            <consortium name="The Broad Institute Genome Sequencing Platform"/>
            <consortium name="The Broad Institute Genome Sequencing Center for Infectious Disease"/>
            <person name="Earl A.M."/>
            <person name="Gilmore M.S."/>
            <person name="Lebreton F."/>
            <person name="Walker B."/>
            <person name="Young S.K."/>
            <person name="Zeng Q."/>
            <person name="Gargeya S."/>
            <person name="Fitzgerald M."/>
            <person name="Haas B."/>
            <person name="Abouelleil A."/>
            <person name="Alvarado L."/>
            <person name="Arachchi H.M."/>
            <person name="Berlin A.M."/>
            <person name="Chapman S.B."/>
            <person name="Dewar J."/>
            <person name="Goldberg J."/>
            <person name="Griggs A."/>
            <person name="Gujja S."/>
            <person name="Hansen M."/>
            <person name="Howarth C."/>
            <person name="Imamovic A."/>
            <person name="Larimer J."/>
            <person name="McCowan C."/>
            <person name="Murphy C."/>
            <person name="Neiman D."/>
            <person name="Pearson M."/>
            <person name="Priest M."/>
            <person name="Roberts A."/>
            <person name="Saif S."/>
            <person name="Shea T."/>
            <person name="Sisk P."/>
            <person name="Sykes S."/>
            <person name="Wortman J."/>
            <person name="Nusbaum C."/>
            <person name="Birren B."/>
        </authorList>
    </citation>
    <scope>NUCLEOTIDE SEQUENCE [LARGE SCALE GENOMIC DNA]</scope>
    <source>
        <strain evidence="3 5">ATCC BAA-382</strain>
    </source>
</reference>
<evidence type="ECO:0000256" key="1">
    <source>
        <dbReference type="SAM" id="Coils"/>
    </source>
</evidence>
<name>R2TI62_9ENTE</name>
<dbReference type="EMBL" id="AJAR01000010">
    <property type="protein sequence ID" value="EOH99814.1"/>
    <property type="molecule type" value="Genomic_DNA"/>
</dbReference>
<evidence type="ECO:0000313" key="5">
    <source>
        <dbReference type="Proteomes" id="UP000013858"/>
    </source>
</evidence>
<keyword evidence="1" id="KW-0175">Coiled coil</keyword>
<evidence type="ECO:0000313" key="4">
    <source>
        <dbReference type="EMBL" id="EOT62444.1"/>
    </source>
</evidence>
<dbReference type="PATRIC" id="fig|1158608.3.peg.947"/>
<keyword evidence="2" id="KW-1133">Transmembrane helix</keyword>
<dbReference type="STRING" id="155618.RV06_GL002968"/>